<reference evidence="3 4" key="1">
    <citation type="journal article" date="2012" name="J. Bacteriol.">
        <title>Complete genome sequence of phototrophic betaproteobacterium Rubrivivax gelatinosus IL144.</title>
        <authorList>
            <person name="Nagashima S."/>
            <person name="Kamimura A."/>
            <person name="Shimizu T."/>
            <person name="Nakamura-isaki S."/>
            <person name="Aono E."/>
            <person name="Sakamoto K."/>
            <person name="Ichikawa N."/>
            <person name="Nakazawa H."/>
            <person name="Sekine M."/>
            <person name="Yamazaki S."/>
            <person name="Fujita N."/>
            <person name="Shimada K."/>
            <person name="Hanada S."/>
            <person name="Nagashima K.V.P."/>
        </authorList>
    </citation>
    <scope>NUCLEOTIDE SEQUENCE [LARGE SCALE GENOMIC DNA]</scope>
    <source>
        <strain evidence="4">NBRC 100245 / IL144</strain>
    </source>
</reference>
<dbReference type="Proteomes" id="UP000007883">
    <property type="component" value="Chromosome"/>
</dbReference>
<evidence type="ECO:0000313" key="3">
    <source>
        <dbReference type="EMBL" id="BAL95361.1"/>
    </source>
</evidence>
<feature type="coiled-coil region" evidence="1">
    <location>
        <begin position="1"/>
        <end position="42"/>
    </location>
</feature>
<organism evidence="3 4">
    <name type="scientific">Rubrivivax gelatinosus (strain NBRC 100245 / IL144)</name>
    <dbReference type="NCBI Taxonomy" id="983917"/>
    <lineage>
        <taxon>Bacteria</taxon>
        <taxon>Pseudomonadati</taxon>
        <taxon>Pseudomonadota</taxon>
        <taxon>Betaproteobacteria</taxon>
        <taxon>Burkholderiales</taxon>
        <taxon>Sphaerotilaceae</taxon>
        <taxon>Rubrivivax</taxon>
    </lineage>
</organism>
<feature type="region of interest" description="Disordered" evidence="2">
    <location>
        <begin position="50"/>
        <end position="69"/>
    </location>
</feature>
<dbReference type="EMBL" id="AP012320">
    <property type="protein sequence ID" value="BAL95361.1"/>
    <property type="molecule type" value="Genomic_DNA"/>
</dbReference>
<name>I0HQS4_RUBGI</name>
<protein>
    <recommendedName>
        <fullName evidence="5">Acetate kinase</fullName>
    </recommendedName>
</protein>
<dbReference type="PATRIC" id="fig|983917.3.peg.1950"/>
<dbReference type="RefSeq" id="WP_014428224.1">
    <property type="nucleotide sequence ID" value="NC_017075.1"/>
</dbReference>
<dbReference type="eggNOG" id="COG4313">
    <property type="taxonomic scope" value="Bacteria"/>
</dbReference>
<dbReference type="KEGG" id="rge:RGE_20200"/>
<keyword evidence="4" id="KW-1185">Reference proteome</keyword>
<feature type="compositionally biased region" description="Low complexity" evidence="2">
    <location>
        <begin position="51"/>
        <end position="69"/>
    </location>
</feature>
<sequence length="397" mass="42805">MNELRRRIETQQRQLELLKRSLAEQEAGLAELRRALADAALAGYRGGTGEPAADAASGAAPPATAQAQAAPVPGATVPSAAARADVVNTIFDQPGVLTPRGRYSLETSLQYAYSSSNRVALVGYTVIPALLIGLIDIREVRRTTLTAALTGRYGLSNRFEIEAKLPWVYRSDSSVGREYLQGSATESRVFDARSHGIGDVEFSARYQFNDGGIEKPYYIGSLRLKTRTGTDPFEVLTSKTVVGFRNDGIQTELPTGSGFYGLQPALTVLYPTDPAVFFGSLSYLHTFSRSGISRRTDQGPEWLGRVSPGAILGFNFGMGLALNERSSFSIGYDHSSVGRTRVNGRASDASVRVELGTLLLGYSLRLSPQRTLNVSLGAGLTRDTPDLTLTVRVPTNF</sequence>
<keyword evidence="1" id="KW-0175">Coiled coil</keyword>
<evidence type="ECO:0000313" key="4">
    <source>
        <dbReference type="Proteomes" id="UP000007883"/>
    </source>
</evidence>
<evidence type="ECO:0008006" key="5">
    <source>
        <dbReference type="Google" id="ProtNLM"/>
    </source>
</evidence>
<evidence type="ECO:0000256" key="2">
    <source>
        <dbReference type="SAM" id="MobiDB-lite"/>
    </source>
</evidence>
<dbReference type="AlphaFoldDB" id="I0HQS4"/>
<accession>I0HQS4</accession>
<dbReference type="STRING" id="983917.RGE_20200"/>
<dbReference type="HOGENOM" id="CLU_041778_0_1_4"/>
<dbReference type="eggNOG" id="COG3170">
    <property type="taxonomic scope" value="Bacteria"/>
</dbReference>
<gene>
    <name evidence="3" type="ordered locus">RGE_20200</name>
</gene>
<evidence type="ECO:0000256" key="1">
    <source>
        <dbReference type="SAM" id="Coils"/>
    </source>
</evidence>
<proteinExistence type="predicted"/>